<feature type="region of interest" description="Disordered" evidence="1">
    <location>
        <begin position="283"/>
        <end position="372"/>
    </location>
</feature>
<keyword evidence="2" id="KW-1133">Transmembrane helix</keyword>
<reference evidence="4" key="2">
    <citation type="submission" date="2020-05" db="EMBL/GenBank/DDBJ databases">
        <authorList>
            <person name="Kim H.-S."/>
            <person name="Proctor R.H."/>
            <person name="Brown D.W."/>
        </authorList>
    </citation>
    <scope>NUCLEOTIDE SEQUENCE</scope>
    <source>
        <strain evidence="4">NRRL 22465</strain>
    </source>
</reference>
<feature type="compositionally biased region" description="Basic residues" evidence="1">
    <location>
        <begin position="286"/>
        <end position="301"/>
    </location>
</feature>
<dbReference type="Pfam" id="PF14610">
    <property type="entry name" value="Psg1"/>
    <property type="match status" value="1"/>
</dbReference>
<evidence type="ECO:0000256" key="2">
    <source>
        <dbReference type="SAM" id="Phobius"/>
    </source>
</evidence>
<keyword evidence="2" id="KW-0472">Membrane</keyword>
<reference evidence="4" key="1">
    <citation type="journal article" date="2020" name="BMC Genomics">
        <title>Correction to: Identification and distribution of gene clusters required for synthesis of sphingolipid metabolism inhibitors in diverse species of the filamentous fungus Fusarium.</title>
        <authorList>
            <person name="Kim H.S."/>
            <person name="Lohmar J.M."/>
            <person name="Busman M."/>
            <person name="Brown D.W."/>
            <person name="Naumann T.A."/>
            <person name="Divon H.H."/>
            <person name="Lysoe E."/>
            <person name="Uhlig S."/>
            <person name="Proctor R.H."/>
        </authorList>
    </citation>
    <scope>NUCLEOTIDE SEQUENCE</scope>
    <source>
        <strain evidence="4">NRRL 22465</strain>
    </source>
</reference>
<dbReference type="InterPro" id="IPR028000">
    <property type="entry name" value="Pma1"/>
</dbReference>
<name>A0A8H4UFK7_9HYPO</name>
<protein>
    <submittedName>
        <fullName evidence="4">Uncharacterized protein</fullName>
    </submittedName>
</protein>
<keyword evidence="3" id="KW-0732">Signal</keyword>
<accession>A0A8H4UFK7</accession>
<evidence type="ECO:0000313" key="5">
    <source>
        <dbReference type="Proteomes" id="UP000635477"/>
    </source>
</evidence>
<sequence length="372" mass="41090">MHASKILASMGLLASASASVVRYAANHERDFAIEKRAAETAAWVTVDDEKQPAATYTPSMTVDDGTTKYVDGAPHDLTATVFTWTEYGKITTSTGEPPNPTASGKHGEGAFSRCHNKDGANAPFCTPAENSTLTQKVTYYVTWDPDYFNKTHDNTTTMVRTRLDLYNTTSEEYQNSDVEFDEVPAAFGFFPFEVKGDYLKFGGDYNISITLYSNVNNSAEKTKASTIYLNLEKEHDDHSHAPNVPNGHTLSIALPTVFGAIILLLVGGCIWNRKTRRIGLGNISSRNRHGYTGRAQRRMFGGRKDNGIQLDTRDMAPPSEYRDAPERPRRDSDGLGSLAGSPVDPSFAQQGTTGGRNAFRDEVRRQEQERHD</sequence>
<organism evidence="4 5">
    <name type="scientific">Fusarium zealandicum</name>
    <dbReference type="NCBI Taxonomy" id="1053134"/>
    <lineage>
        <taxon>Eukaryota</taxon>
        <taxon>Fungi</taxon>
        <taxon>Dikarya</taxon>
        <taxon>Ascomycota</taxon>
        <taxon>Pezizomycotina</taxon>
        <taxon>Sordariomycetes</taxon>
        <taxon>Hypocreomycetidae</taxon>
        <taxon>Hypocreales</taxon>
        <taxon>Nectriaceae</taxon>
        <taxon>Fusarium</taxon>
        <taxon>Fusarium staphyleae species complex</taxon>
    </lineage>
</organism>
<feature type="signal peptide" evidence="3">
    <location>
        <begin position="1"/>
        <end position="18"/>
    </location>
</feature>
<dbReference type="OrthoDB" id="4084551at2759"/>
<feature type="transmembrane region" description="Helical" evidence="2">
    <location>
        <begin position="252"/>
        <end position="271"/>
    </location>
</feature>
<evidence type="ECO:0000256" key="1">
    <source>
        <dbReference type="SAM" id="MobiDB-lite"/>
    </source>
</evidence>
<gene>
    <name evidence="4" type="ORF">FZEAL_7950</name>
</gene>
<dbReference type="AlphaFoldDB" id="A0A8H4UFK7"/>
<feature type="compositionally biased region" description="Basic and acidic residues" evidence="1">
    <location>
        <begin position="302"/>
        <end position="333"/>
    </location>
</feature>
<feature type="chain" id="PRO_5034092350" evidence="3">
    <location>
        <begin position="19"/>
        <end position="372"/>
    </location>
</feature>
<dbReference type="Proteomes" id="UP000635477">
    <property type="component" value="Unassembled WGS sequence"/>
</dbReference>
<comment type="caution">
    <text evidence="4">The sequence shown here is derived from an EMBL/GenBank/DDBJ whole genome shotgun (WGS) entry which is preliminary data.</text>
</comment>
<evidence type="ECO:0000313" key="4">
    <source>
        <dbReference type="EMBL" id="KAF4975243.1"/>
    </source>
</evidence>
<proteinExistence type="predicted"/>
<dbReference type="EMBL" id="JABEYC010000660">
    <property type="protein sequence ID" value="KAF4975243.1"/>
    <property type="molecule type" value="Genomic_DNA"/>
</dbReference>
<evidence type="ECO:0000256" key="3">
    <source>
        <dbReference type="SAM" id="SignalP"/>
    </source>
</evidence>
<keyword evidence="2" id="KW-0812">Transmembrane</keyword>
<keyword evidence="5" id="KW-1185">Reference proteome</keyword>
<feature type="region of interest" description="Disordered" evidence="1">
    <location>
        <begin position="91"/>
        <end position="111"/>
    </location>
</feature>
<feature type="compositionally biased region" description="Basic and acidic residues" evidence="1">
    <location>
        <begin position="358"/>
        <end position="372"/>
    </location>
</feature>